<evidence type="ECO:0000313" key="2">
    <source>
        <dbReference type="EMBL" id="OLP52730.1"/>
    </source>
</evidence>
<protein>
    <recommendedName>
        <fullName evidence="4">BrnA antitoxin of type II toxin-antitoxin system</fullName>
    </recommendedName>
</protein>
<dbReference type="AlphaFoldDB" id="A0A1Q9ACT7"/>
<dbReference type="OrthoDB" id="361944at2"/>
<dbReference type="STRING" id="1672749.BJF92_14770"/>
<name>A0A1Q9ACT7_9HYPH</name>
<evidence type="ECO:0008006" key="4">
    <source>
        <dbReference type="Google" id="ProtNLM"/>
    </source>
</evidence>
<dbReference type="Pfam" id="PF14384">
    <property type="entry name" value="BrnA_antitoxin"/>
    <property type="match status" value="1"/>
</dbReference>
<dbReference type="EMBL" id="MKIO01000047">
    <property type="protein sequence ID" value="OLP52730.1"/>
    <property type="molecule type" value="Genomic_DNA"/>
</dbReference>
<evidence type="ECO:0000256" key="1">
    <source>
        <dbReference type="SAM" id="MobiDB-lite"/>
    </source>
</evidence>
<organism evidence="2 3">
    <name type="scientific">Xaviernesmea rhizosphaerae</name>
    <dbReference type="NCBI Taxonomy" id="1672749"/>
    <lineage>
        <taxon>Bacteria</taxon>
        <taxon>Pseudomonadati</taxon>
        <taxon>Pseudomonadota</taxon>
        <taxon>Alphaproteobacteria</taxon>
        <taxon>Hyphomicrobiales</taxon>
        <taxon>Rhizobiaceae</taxon>
        <taxon>Rhizobium/Agrobacterium group</taxon>
        <taxon>Xaviernesmea</taxon>
    </lineage>
</organism>
<accession>A0A1Q9ACT7</accession>
<sequence>MQNEIRPPLTDAEGEVREVTAEDLSDAQPMQGSFADIAQALERSRGQRGPQKAPVKERVGLRLDKDVIEHFRKTGPGWQSRINAVLADYVKTGQQ</sequence>
<dbReference type="Proteomes" id="UP000186143">
    <property type="component" value="Unassembled WGS sequence"/>
</dbReference>
<feature type="region of interest" description="Disordered" evidence="1">
    <location>
        <begin position="1"/>
        <end position="31"/>
    </location>
</feature>
<evidence type="ECO:0000313" key="3">
    <source>
        <dbReference type="Proteomes" id="UP000186143"/>
    </source>
</evidence>
<gene>
    <name evidence="2" type="ORF">BJF92_14770</name>
</gene>
<proteinExistence type="predicted"/>
<dbReference type="InterPro" id="IPR025528">
    <property type="entry name" value="BrnA_antitoxin"/>
</dbReference>
<comment type="caution">
    <text evidence="2">The sequence shown here is derived from an EMBL/GenBank/DDBJ whole genome shotgun (WGS) entry which is preliminary data.</text>
</comment>
<reference evidence="2 3" key="1">
    <citation type="submission" date="2016-09" db="EMBL/GenBank/DDBJ databases">
        <title>Rhizobium sp. nov., a novel species isolated from the rice rhizosphere.</title>
        <authorList>
            <person name="Zhao J."/>
            <person name="Zhang X."/>
        </authorList>
    </citation>
    <scope>NUCLEOTIDE SEQUENCE [LARGE SCALE GENOMIC DNA]</scope>
    <source>
        <strain evidence="2 3">MH17</strain>
    </source>
</reference>